<feature type="domain" description="Kinetochore protein Ndc80 CH" evidence="13">
    <location>
        <begin position="114"/>
        <end position="238"/>
    </location>
</feature>
<evidence type="ECO:0000256" key="1">
    <source>
        <dbReference type="ARBA" id="ARBA00007050"/>
    </source>
</evidence>
<evidence type="ECO:0000259" key="14">
    <source>
        <dbReference type="Pfam" id="PF24487"/>
    </source>
</evidence>
<feature type="coiled-coil region" evidence="11">
    <location>
        <begin position="284"/>
        <end position="311"/>
    </location>
</feature>
<evidence type="ECO:0000259" key="13">
    <source>
        <dbReference type="Pfam" id="PF03801"/>
    </source>
</evidence>
<keyword evidence="9 10" id="KW-0137">Centromere</keyword>
<keyword evidence="2 10" id="KW-0158">Chromosome</keyword>
<keyword evidence="6 11" id="KW-0175">Coiled coil</keyword>
<comment type="function">
    <text evidence="10">Acts as a component of the essential kinetochore-associated NDC80 complex, which is required for chromosome segregation and spindle checkpoint activity.</text>
</comment>
<dbReference type="OMA" id="NKSWLMT"/>
<sequence>MDRRMTLGVLPDNRQTNFGNFSKPNNTSRLSFIPKPSAAGGMVSSQNSSRLSNFGMANKLSSQLAGLSMSESSRSTLSGRPSQSFKRQSMAPRQSNGRCIMIFRRSSVARGVPSQHQNYLKDPRPTRDRQFILGSIKSLLNFLAETGYDGNINQKLLNCPSTRDAQNIFFYLYQRIDPNYKFEKKFDEEVSAIVRSIRYPFANDINRSQLVNVGSPHSWPIFLAMLTWLVELNLCIEQTNFALNETEERRFYEFLCRAYQEFLNSDGNVNSVVDELRATFSAKDEEIINEINDLSERNKDLQKEYAELTSQPSPLIELQSQEKILHSDIEKFAKLNDHISHKTEKAMEIISRTQNDVESTERELKELEKVKMDLMLQIEAQTISIEDIDRMNADKDHLQKQFENLGQRNQEISQIIWEKEVNIQKKIDTVEKSIHAYTIEGEKIKIIPSYEINASGKDFRLKGTSKESLEIVSIAREHTHHLANNIQEKLFELNDQIIQQQEALDRMIETVTDRQEELFVLEEKIKKFNKKYTEEKNIFTGDSKTHSQELESMEAKIQHMKMESSSSLVSAEQQLQAKVIELDHWTRLITEEKEAIQKELISFTEYSVKANMKSLEDKLEAEIADQ</sequence>
<reference evidence="15 16" key="1">
    <citation type="journal article" date="2013" name="Curr. Biol.">
        <title>Shared signatures of parasitism and phylogenomics unite Cryptomycota and microsporidia.</title>
        <authorList>
            <person name="James T.Y."/>
            <person name="Pelin A."/>
            <person name="Bonen L."/>
            <person name="Ahrendt S."/>
            <person name="Sain D."/>
            <person name="Corradi N."/>
            <person name="Stajich J.E."/>
        </authorList>
    </citation>
    <scope>NUCLEOTIDE SEQUENCE [LARGE SCALE GENOMIC DNA]</scope>
    <source>
        <strain evidence="15 16">CSF55</strain>
    </source>
</reference>
<evidence type="ECO:0000256" key="11">
    <source>
        <dbReference type="SAM" id="Coils"/>
    </source>
</evidence>
<dbReference type="PANTHER" id="PTHR10643:SF2">
    <property type="entry name" value="KINETOCHORE PROTEIN NDC80 HOMOLOG"/>
    <property type="match status" value="1"/>
</dbReference>
<accession>A0A075AWW8</accession>
<comment type="similarity">
    <text evidence="1 10">Belongs to the NDC80/HEC1 family.</text>
</comment>
<dbReference type="PANTHER" id="PTHR10643">
    <property type="entry name" value="KINETOCHORE PROTEIN NDC80"/>
    <property type="match status" value="1"/>
</dbReference>
<dbReference type="GO" id="GO:0051301">
    <property type="term" value="P:cell division"/>
    <property type="evidence" value="ECO:0007669"/>
    <property type="project" value="UniProtKB-UniRule"/>
</dbReference>
<keyword evidence="7 10" id="KW-0539">Nucleus</keyword>
<evidence type="ECO:0000256" key="7">
    <source>
        <dbReference type="ARBA" id="ARBA00023242"/>
    </source>
</evidence>
<dbReference type="GO" id="GO:0005634">
    <property type="term" value="C:nucleus"/>
    <property type="evidence" value="ECO:0007669"/>
    <property type="project" value="UniProtKB-SubCell"/>
</dbReference>
<protein>
    <recommendedName>
        <fullName evidence="10">Kinetochore protein NDC80</fullName>
    </recommendedName>
</protein>
<gene>
    <name evidence="15" type="ORF">O9G_001171</name>
</gene>
<evidence type="ECO:0000256" key="10">
    <source>
        <dbReference type="RuleBase" id="RU368072"/>
    </source>
</evidence>
<evidence type="ECO:0000256" key="9">
    <source>
        <dbReference type="ARBA" id="ARBA00023328"/>
    </source>
</evidence>
<dbReference type="STRING" id="988480.A0A075AWW8"/>
<dbReference type="InterPro" id="IPR055260">
    <property type="entry name" value="Ndc80_CH"/>
</dbReference>
<evidence type="ECO:0000256" key="5">
    <source>
        <dbReference type="ARBA" id="ARBA00022838"/>
    </source>
</evidence>
<evidence type="ECO:0000256" key="4">
    <source>
        <dbReference type="ARBA" id="ARBA00022776"/>
    </source>
</evidence>
<keyword evidence="16" id="KW-1185">Reference proteome</keyword>
<dbReference type="GO" id="GO:0031262">
    <property type="term" value="C:Ndc80 complex"/>
    <property type="evidence" value="ECO:0007669"/>
    <property type="project" value="UniProtKB-UniRule"/>
</dbReference>
<dbReference type="Pfam" id="PF03801">
    <property type="entry name" value="Ndc80_HEC"/>
    <property type="match status" value="1"/>
</dbReference>
<name>A0A075AWW8_ROZAC</name>
<dbReference type="GO" id="GO:0051315">
    <property type="term" value="P:attachment of mitotic spindle microtubules to kinetochore"/>
    <property type="evidence" value="ECO:0007669"/>
    <property type="project" value="UniProtKB-UniRule"/>
</dbReference>
<dbReference type="Proteomes" id="UP000030755">
    <property type="component" value="Unassembled WGS sequence"/>
</dbReference>
<feature type="domain" description="Kinetochore protein NDC80 loop region" evidence="14">
    <location>
        <begin position="402"/>
        <end position="620"/>
    </location>
</feature>
<feature type="coiled-coil region" evidence="11">
    <location>
        <begin position="343"/>
        <end position="408"/>
    </location>
</feature>
<dbReference type="InterPro" id="IPR005550">
    <property type="entry name" value="Kinetochore_Ndc80"/>
</dbReference>
<dbReference type="OrthoDB" id="7459479at2759"/>
<dbReference type="InterPro" id="IPR057091">
    <property type="entry name" value="NDC80_loop"/>
</dbReference>
<comment type="subunit">
    <text evidence="10">Component of the NDC80 complex.</text>
</comment>
<dbReference type="Pfam" id="PF24487">
    <property type="entry name" value="NDC80_loop"/>
    <property type="match status" value="1"/>
</dbReference>
<dbReference type="HOGENOM" id="CLU_012583_1_0_1"/>
<organism evidence="15 16">
    <name type="scientific">Rozella allomycis (strain CSF55)</name>
    <dbReference type="NCBI Taxonomy" id="988480"/>
    <lineage>
        <taxon>Eukaryota</taxon>
        <taxon>Fungi</taxon>
        <taxon>Fungi incertae sedis</taxon>
        <taxon>Cryptomycota</taxon>
        <taxon>Cryptomycota incertae sedis</taxon>
        <taxon>Rozella</taxon>
    </lineage>
</organism>
<dbReference type="Gene3D" id="1.10.418.30">
    <property type="entry name" value="Ncd80 complex, Ncd80 subunit"/>
    <property type="match status" value="1"/>
</dbReference>
<keyword evidence="5 10" id="KW-0995">Kinetochore</keyword>
<keyword evidence="4 10" id="KW-0498">Mitosis</keyword>
<feature type="region of interest" description="Disordered" evidence="12">
    <location>
        <begin position="65"/>
        <end position="93"/>
    </location>
</feature>
<evidence type="ECO:0000313" key="16">
    <source>
        <dbReference type="Proteomes" id="UP000030755"/>
    </source>
</evidence>
<evidence type="ECO:0000313" key="15">
    <source>
        <dbReference type="EMBL" id="EPZ33202.1"/>
    </source>
</evidence>
<dbReference type="AlphaFoldDB" id="A0A075AWW8"/>
<evidence type="ECO:0000256" key="12">
    <source>
        <dbReference type="SAM" id="MobiDB-lite"/>
    </source>
</evidence>
<keyword evidence="8 10" id="KW-0131">Cell cycle</keyword>
<dbReference type="EMBL" id="KE561071">
    <property type="protein sequence ID" value="EPZ33202.1"/>
    <property type="molecule type" value="Genomic_DNA"/>
</dbReference>
<proteinExistence type="inferred from homology"/>
<evidence type="ECO:0000256" key="3">
    <source>
        <dbReference type="ARBA" id="ARBA00022618"/>
    </source>
</evidence>
<keyword evidence="3 10" id="KW-0132">Cell division</keyword>
<dbReference type="InterPro" id="IPR038273">
    <property type="entry name" value="Ndc80_sf"/>
</dbReference>
<comment type="subcellular location">
    <subcellularLocation>
        <location evidence="10">Chromosome</location>
        <location evidence="10">Centromere</location>
        <location evidence="10">Kinetochore</location>
    </subcellularLocation>
    <subcellularLocation>
        <location evidence="10">Nucleus</location>
    </subcellularLocation>
</comment>
<evidence type="ECO:0000256" key="6">
    <source>
        <dbReference type="ARBA" id="ARBA00023054"/>
    </source>
</evidence>
<evidence type="ECO:0000256" key="2">
    <source>
        <dbReference type="ARBA" id="ARBA00022454"/>
    </source>
</evidence>
<feature type="compositionally biased region" description="Low complexity" evidence="12">
    <location>
        <begin position="68"/>
        <end position="84"/>
    </location>
</feature>
<evidence type="ECO:0000256" key="8">
    <source>
        <dbReference type="ARBA" id="ARBA00023306"/>
    </source>
</evidence>